<dbReference type="EMBL" id="SJPU01000002">
    <property type="protein sequence ID" value="TWU16333.1"/>
    <property type="molecule type" value="Genomic_DNA"/>
</dbReference>
<organism evidence="1 2">
    <name type="scientific">Allorhodopirellula heiligendammensis</name>
    <dbReference type="NCBI Taxonomy" id="2714739"/>
    <lineage>
        <taxon>Bacteria</taxon>
        <taxon>Pseudomonadati</taxon>
        <taxon>Planctomycetota</taxon>
        <taxon>Planctomycetia</taxon>
        <taxon>Pirellulales</taxon>
        <taxon>Pirellulaceae</taxon>
        <taxon>Allorhodopirellula</taxon>
    </lineage>
</organism>
<sequence length="178" mass="19664">MHDREPALLVVFIGTDAFRWHVAAIGPEATVIPLLRSDDGNLDPYRDLEPDAQLSFLRHRIAGVLQRGCDRLYPRGMKVSHFLLIADGHYPDAAEDITTHLAEHFVEWMINPPVTYLLHDGASAQDSGRDPLADLTTIAGEFPAEVAAALQASWPDLISLLQEPDSWELIARPPAQDG</sequence>
<evidence type="ECO:0000313" key="2">
    <source>
        <dbReference type="Proteomes" id="UP000319908"/>
    </source>
</evidence>
<proteinExistence type="predicted"/>
<comment type="caution">
    <text evidence="1">The sequence shown here is derived from an EMBL/GenBank/DDBJ whole genome shotgun (WGS) entry which is preliminary data.</text>
</comment>
<dbReference type="Proteomes" id="UP000319908">
    <property type="component" value="Unassembled WGS sequence"/>
</dbReference>
<reference evidence="1 2" key="1">
    <citation type="journal article" date="2020" name="Antonie Van Leeuwenhoek">
        <title>Rhodopirellula heiligendammensis sp. nov., Rhodopirellula pilleata sp. nov., and Rhodopirellula solitaria sp. nov. isolated from natural or artificial marine surfaces in Northern Germany and California, USA, and emended description of the genus Rhodopirellula.</title>
        <authorList>
            <person name="Kallscheuer N."/>
            <person name="Wiegand S."/>
            <person name="Jogler M."/>
            <person name="Boedeker C."/>
            <person name="Peeters S.H."/>
            <person name="Rast P."/>
            <person name="Heuer A."/>
            <person name="Jetten M.S.M."/>
            <person name="Rohde M."/>
            <person name="Jogler C."/>
        </authorList>
    </citation>
    <scope>NUCLEOTIDE SEQUENCE [LARGE SCALE GENOMIC DNA]</scope>
    <source>
        <strain evidence="1 2">Poly21</strain>
    </source>
</reference>
<dbReference type="AlphaFoldDB" id="A0A5C6BVN2"/>
<gene>
    <name evidence="1" type="ORF">Poly21_35380</name>
</gene>
<dbReference type="RefSeq" id="WP_146408007.1">
    <property type="nucleotide sequence ID" value="NZ_SJPU01000002.1"/>
</dbReference>
<name>A0A5C6BVN2_9BACT</name>
<evidence type="ECO:0000313" key="1">
    <source>
        <dbReference type="EMBL" id="TWU16333.1"/>
    </source>
</evidence>
<keyword evidence="2" id="KW-1185">Reference proteome</keyword>
<protein>
    <submittedName>
        <fullName evidence="1">Uncharacterized protein</fullName>
    </submittedName>
</protein>
<accession>A0A5C6BVN2</accession>
<dbReference type="OrthoDB" id="264485at2"/>